<dbReference type="STRING" id="134601.AFA91_26115"/>
<dbReference type="Pfam" id="PF12697">
    <property type="entry name" value="Abhydrolase_6"/>
    <property type="match status" value="1"/>
</dbReference>
<organism evidence="3 4">
    <name type="scientific">Mycolicibacterium goodii</name>
    <name type="common">Mycobacterium goodii</name>
    <dbReference type="NCBI Taxonomy" id="134601"/>
    <lineage>
        <taxon>Bacteria</taxon>
        <taxon>Bacillati</taxon>
        <taxon>Actinomycetota</taxon>
        <taxon>Actinomycetes</taxon>
        <taxon>Mycobacteriales</taxon>
        <taxon>Mycobacteriaceae</taxon>
        <taxon>Mycolicibacterium</taxon>
    </lineage>
</organism>
<protein>
    <recommendedName>
        <fullName evidence="2">AB hydrolase-1 domain-containing protein</fullName>
    </recommendedName>
</protein>
<feature type="compositionally biased region" description="Low complexity" evidence="1">
    <location>
        <begin position="244"/>
        <end position="256"/>
    </location>
</feature>
<evidence type="ECO:0000313" key="3">
    <source>
        <dbReference type="EMBL" id="AKS34793.1"/>
    </source>
</evidence>
<gene>
    <name evidence="3" type="ORF">AFA91_26115</name>
</gene>
<name>A0A0K0XBM0_MYCGD</name>
<dbReference type="OrthoDB" id="3810256at2"/>
<dbReference type="RefSeq" id="WP_049747246.1">
    <property type="nucleotide sequence ID" value="NZ_CP012150.1"/>
</dbReference>
<dbReference type="PATRIC" id="fig|134601.6.peg.5396"/>
<sequence length="276" mass="29485">MTIPGRPPILFLHSMFSNPALADPWVRALSADGYHVHVPPLPGRDPSDDAVLAETGIDQCLAAALDAYDSLGRPAIVVGHSLGGLLAQKIAALRQPIAIVLLASVPPGILWPQVRAMPHLVPLLPKILAGKPFRPSVHTMRSVPLKTLPVGEKETLAARTVRDSGRVFREMCTGGAATRGRRLAGQLSRAVCQRRRGPQRGGLDLTADRQALPRRALDPPGRTALDHRRIARACRGTRRAGLVAPRARNPGPAAAQRSDDGVDECVNSSPLQEVSD</sequence>
<dbReference type="EMBL" id="CP012150">
    <property type="protein sequence ID" value="AKS34793.1"/>
    <property type="molecule type" value="Genomic_DNA"/>
</dbReference>
<feature type="region of interest" description="Disordered" evidence="1">
    <location>
        <begin position="237"/>
        <end position="276"/>
    </location>
</feature>
<dbReference type="InterPro" id="IPR029058">
    <property type="entry name" value="AB_hydrolase_fold"/>
</dbReference>
<dbReference type="Proteomes" id="UP000062255">
    <property type="component" value="Chromosome"/>
</dbReference>
<evidence type="ECO:0000313" key="4">
    <source>
        <dbReference type="Proteomes" id="UP000062255"/>
    </source>
</evidence>
<dbReference type="SUPFAM" id="SSF53474">
    <property type="entry name" value="alpha/beta-Hydrolases"/>
    <property type="match status" value="1"/>
</dbReference>
<dbReference type="GO" id="GO:0003824">
    <property type="term" value="F:catalytic activity"/>
    <property type="evidence" value="ECO:0007669"/>
    <property type="project" value="UniProtKB-ARBA"/>
</dbReference>
<proteinExistence type="predicted"/>
<dbReference type="KEGG" id="mgo:AFA91_26115"/>
<evidence type="ECO:0000256" key="1">
    <source>
        <dbReference type="SAM" id="MobiDB-lite"/>
    </source>
</evidence>
<feature type="compositionally biased region" description="Polar residues" evidence="1">
    <location>
        <begin position="266"/>
        <end position="276"/>
    </location>
</feature>
<feature type="region of interest" description="Disordered" evidence="1">
    <location>
        <begin position="195"/>
        <end position="222"/>
    </location>
</feature>
<dbReference type="AlphaFoldDB" id="A0A0K0XBM0"/>
<evidence type="ECO:0000259" key="2">
    <source>
        <dbReference type="Pfam" id="PF12697"/>
    </source>
</evidence>
<feature type="domain" description="AB hydrolase-1" evidence="2">
    <location>
        <begin position="9"/>
        <end position="166"/>
    </location>
</feature>
<dbReference type="InterPro" id="IPR000073">
    <property type="entry name" value="AB_hydrolase_1"/>
</dbReference>
<reference evidence="3 4" key="1">
    <citation type="submission" date="2015-07" db="EMBL/GenBank/DDBJ databases">
        <title>Complete genome sequence of Mycobacterium goodii X7B, a facultative thermophilic biodesulfurizing bacterium.</title>
        <authorList>
            <person name="Yu B."/>
            <person name="Li F."/>
            <person name="Xu P."/>
        </authorList>
    </citation>
    <scope>NUCLEOTIDE SEQUENCE [LARGE SCALE GENOMIC DNA]</scope>
    <source>
        <strain evidence="3 4">X7B</strain>
    </source>
</reference>
<accession>A0A0K0XBM0</accession>
<dbReference type="Gene3D" id="3.40.50.1820">
    <property type="entry name" value="alpha/beta hydrolase"/>
    <property type="match status" value="1"/>
</dbReference>